<evidence type="ECO:0000313" key="4">
    <source>
        <dbReference type="Proteomes" id="UP000824132"/>
    </source>
</evidence>
<evidence type="ECO:0000259" key="2">
    <source>
        <dbReference type="PROSITE" id="PS51494"/>
    </source>
</evidence>
<accession>A0A9D2CZA2</accession>
<organism evidence="3 4">
    <name type="scientific">Candidatus Borkfalkia avistercoris</name>
    <dbReference type="NCBI Taxonomy" id="2838504"/>
    <lineage>
        <taxon>Bacteria</taxon>
        <taxon>Bacillati</taxon>
        <taxon>Bacillota</taxon>
        <taxon>Clostridia</taxon>
        <taxon>Christensenellales</taxon>
        <taxon>Christensenellaceae</taxon>
        <taxon>Candidatus Borkfalkia</taxon>
    </lineage>
</organism>
<dbReference type="InterPro" id="IPR036034">
    <property type="entry name" value="PDZ_sf"/>
</dbReference>
<evidence type="ECO:0000256" key="1">
    <source>
        <dbReference type="SAM" id="SignalP"/>
    </source>
</evidence>
<protein>
    <submittedName>
        <fullName evidence="3">PDZ domain-containing protein</fullName>
    </submittedName>
</protein>
<dbReference type="AlphaFoldDB" id="A0A9D2CZA2"/>
<gene>
    <name evidence="3" type="ORF">H9727_05045</name>
</gene>
<dbReference type="SUPFAM" id="SSF50156">
    <property type="entry name" value="PDZ domain-like"/>
    <property type="match status" value="1"/>
</dbReference>
<dbReference type="SUPFAM" id="SSF50494">
    <property type="entry name" value="Trypsin-like serine proteases"/>
    <property type="match status" value="1"/>
</dbReference>
<feature type="domain" description="Peptidase S55" evidence="2">
    <location>
        <begin position="115"/>
        <end position="334"/>
    </location>
</feature>
<dbReference type="InterPro" id="IPR008763">
    <property type="entry name" value="Peptidase_S55"/>
</dbReference>
<sequence>MQKLKNKIVLVFIAALVLCALVVSPLSATAEDGKVYLGGMPAGFTLGIGGAQVVGICDVLTENGVQSPAKQAEVCVGDIIVNFGGVRIESAADMDGVLASFSGGEVQITVERGVEKIKTQIFPAKDMASGKYKLGVLIRDSVSGIGTVTFIRKDRRFGSLGHAVASAGGELLKVEQGDIYNCSIVNVVKGERGKAGELKGLFINDKKIATADKNCATGIFGTVENDYDFSSLTAVEICDDAEPGRAVIYATVDGIAPKEYTVSIIKVDKGNKQNKNFVIKITDKSLLNATGGIVQGMSGSPIVQNGKLIGAVTHVFLNDPTRGYGTSISNMINE</sequence>
<proteinExistence type="predicted"/>
<dbReference type="InterPro" id="IPR009003">
    <property type="entry name" value="Peptidase_S1_PA"/>
</dbReference>
<dbReference type="Proteomes" id="UP000824132">
    <property type="component" value="Unassembled WGS sequence"/>
</dbReference>
<keyword evidence="1" id="KW-0732">Signal</keyword>
<dbReference type="EMBL" id="DXCL01000026">
    <property type="protein sequence ID" value="HIZ03635.1"/>
    <property type="molecule type" value="Genomic_DNA"/>
</dbReference>
<reference evidence="3" key="2">
    <citation type="submission" date="2021-04" db="EMBL/GenBank/DDBJ databases">
        <authorList>
            <person name="Gilroy R."/>
        </authorList>
    </citation>
    <scope>NUCLEOTIDE SEQUENCE</scope>
    <source>
        <strain evidence="3">CHK187-5294</strain>
    </source>
</reference>
<feature type="signal peptide" evidence="1">
    <location>
        <begin position="1"/>
        <end position="30"/>
    </location>
</feature>
<dbReference type="PROSITE" id="PS51494">
    <property type="entry name" value="SPOIVB"/>
    <property type="match status" value="1"/>
</dbReference>
<feature type="chain" id="PRO_5038448180" evidence="1">
    <location>
        <begin position="31"/>
        <end position="334"/>
    </location>
</feature>
<name>A0A9D2CZA2_9FIRM</name>
<dbReference type="Pfam" id="PF05580">
    <property type="entry name" value="Peptidase_S55"/>
    <property type="match status" value="1"/>
</dbReference>
<comment type="caution">
    <text evidence="3">The sequence shown here is derived from an EMBL/GenBank/DDBJ whole genome shotgun (WGS) entry which is preliminary data.</text>
</comment>
<reference evidence="3" key="1">
    <citation type="journal article" date="2021" name="PeerJ">
        <title>Extensive microbial diversity within the chicken gut microbiome revealed by metagenomics and culture.</title>
        <authorList>
            <person name="Gilroy R."/>
            <person name="Ravi A."/>
            <person name="Getino M."/>
            <person name="Pursley I."/>
            <person name="Horton D.L."/>
            <person name="Alikhan N.F."/>
            <person name="Baker D."/>
            <person name="Gharbi K."/>
            <person name="Hall N."/>
            <person name="Watson M."/>
            <person name="Adriaenssens E.M."/>
            <person name="Foster-Nyarko E."/>
            <person name="Jarju S."/>
            <person name="Secka A."/>
            <person name="Antonio M."/>
            <person name="Oren A."/>
            <person name="Chaudhuri R.R."/>
            <person name="La Ragione R."/>
            <person name="Hildebrand F."/>
            <person name="Pallen M.J."/>
        </authorList>
    </citation>
    <scope>NUCLEOTIDE SEQUENCE</scope>
    <source>
        <strain evidence="3">CHK187-5294</strain>
    </source>
</reference>
<evidence type="ECO:0000313" key="3">
    <source>
        <dbReference type="EMBL" id="HIZ03635.1"/>
    </source>
</evidence>
<dbReference type="Gene3D" id="2.30.42.10">
    <property type="match status" value="1"/>
</dbReference>